<reference evidence="2 3" key="1">
    <citation type="journal article" date="2020" name="ISME J.">
        <title>Uncovering the hidden diversity of litter-decomposition mechanisms in mushroom-forming fungi.</title>
        <authorList>
            <person name="Floudas D."/>
            <person name="Bentzer J."/>
            <person name="Ahren D."/>
            <person name="Johansson T."/>
            <person name="Persson P."/>
            <person name="Tunlid A."/>
        </authorList>
    </citation>
    <scope>NUCLEOTIDE SEQUENCE [LARGE SCALE GENOMIC DNA]</scope>
    <source>
        <strain evidence="2 3">CBS 406.79</strain>
    </source>
</reference>
<dbReference type="EMBL" id="JAACJN010000298">
    <property type="protein sequence ID" value="KAF5350285.1"/>
    <property type="molecule type" value="Genomic_DNA"/>
</dbReference>
<sequence length="71" mass="8332">MNTMTRFNTARPSALSRLSRNATQSFVTIYNIIAREPILNYLKLWTTKLSSSSRSRSISRYRRYTATREKP</sequence>
<evidence type="ECO:0000256" key="1">
    <source>
        <dbReference type="SAM" id="MobiDB-lite"/>
    </source>
</evidence>
<comment type="caution">
    <text evidence="2">The sequence shown here is derived from an EMBL/GenBank/DDBJ whole genome shotgun (WGS) entry which is preliminary data.</text>
</comment>
<dbReference type="AlphaFoldDB" id="A0A8H5CYG9"/>
<keyword evidence="3" id="KW-1185">Reference proteome</keyword>
<evidence type="ECO:0000313" key="2">
    <source>
        <dbReference type="EMBL" id="KAF5350285.1"/>
    </source>
</evidence>
<name>A0A8H5CYG9_9AGAR</name>
<gene>
    <name evidence="2" type="ORF">D9757_014459</name>
</gene>
<feature type="region of interest" description="Disordered" evidence="1">
    <location>
        <begin position="50"/>
        <end position="71"/>
    </location>
</feature>
<proteinExistence type="predicted"/>
<organism evidence="2 3">
    <name type="scientific">Collybiopsis confluens</name>
    <dbReference type="NCBI Taxonomy" id="2823264"/>
    <lineage>
        <taxon>Eukaryota</taxon>
        <taxon>Fungi</taxon>
        <taxon>Dikarya</taxon>
        <taxon>Basidiomycota</taxon>
        <taxon>Agaricomycotina</taxon>
        <taxon>Agaricomycetes</taxon>
        <taxon>Agaricomycetidae</taxon>
        <taxon>Agaricales</taxon>
        <taxon>Marasmiineae</taxon>
        <taxon>Omphalotaceae</taxon>
        <taxon>Collybiopsis</taxon>
    </lineage>
</organism>
<protein>
    <submittedName>
        <fullName evidence="2">Uncharacterized protein</fullName>
    </submittedName>
</protein>
<evidence type="ECO:0000313" key="3">
    <source>
        <dbReference type="Proteomes" id="UP000518752"/>
    </source>
</evidence>
<dbReference type="Proteomes" id="UP000518752">
    <property type="component" value="Unassembled WGS sequence"/>
</dbReference>
<accession>A0A8H5CYG9</accession>